<dbReference type="EMBL" id="KY971611">
    <property type="protein sequence ID" value="ASD52222.1"/>
    <property type="molecule type" value="Genomic_DNA"/>
</dbReference>
<proteinExistence type="predicted"/>
<keyword evidence="2" id="KW-1185">Reference proteome</keyword>
<sequence length="152" mass="17057">MLNLKEIVMWVFLLLAAAGLIYVKGRTDEAEAHTKKLNDAQIALMKQKEEHRVQLQETQSKIEGEWRQKNQLVASAAARTVDELRGSNIRLSVKLADATIASVTDGNQCRADGRAELHRETSEFLIGEAQRADAQVKALQATIRNLQEVRHE</sequence>
<organism evidence="1 2">
    <name type="scientific">Pseudomonas phage PspYZU08</name>
    <dbReference type="NCBI Taxonomy" id="1983557"/>
    <lineage>
        <taxon>Viruses</taxon>
        <taxon>Duplodnaviria</taxon>
        <taxon>Heunggongvirae</taxon>
        <taxon>Uroviricota</taxon>
        <taxon>Caudoviricetes</taxon>
        <taxon>Autographivirales</taxon>
        <taxon>Autotranscriptaviridae</taxon>
        <taxon>Studiervirinae</taxon>
        <taxon>Pijolavirus</taxon>
        <taxon>Pijolavirus PspYZU08</taxon>
    </lineage>
</organism>
<accession>A0A2U7NS50</accession>
<dbReference type="Proteomes" id="UP000248293">
    <property type="component" value="Segment"/>
</dbReference>
<name>A0A2U7NS50_9CAUD</name>
<gene>
    <name evidence="1" type="ORF">PspYZU08_46</name>
</gene>
<evidence type="ECO:0000313" key="2">
    <source>
        <dbReference type="Proteomes" id="UP000248293"/>
    </source>
</evidence>
<evidence type="ECO:0000313" key="1">
    <source>
        <dbReference type="EMBL" id="ASD52222.1"/>
    </source>
</evidence>
<reference evidence="1 2" key="1">
    <citation type="submission" date="2017-04" db="EMBL/GenBank/DDBJ databases">
        <title>Isolation of lytic bacteriophages infecting Pseudomonas strains for biocontrol of fish and shrimp spoilage during chilled storage.</title>
        <authorList>
            <person name="Yang Z."/>
            <person name="Tao X."/>
            <person name="Gao L."/>
            <person name="Rao S."/>
        </authorList>
    </citation>
    <scope>NUCLEOTIDE SEQUENCE [LARGE SCALE GENOMIC DNA]</scope>
</reference>
<protein>
    <submittedName>
        <fullName evidence="1">Lysis protein</fullName>
    </submittedName>
</protein>